<proteinExistence type="predicted"/>
<keyword evidence="3" id="KW-1185">Reference proteome</keyword>
<reference evidence="2 3" key="1">
    <citation type="submission" date="2020-02" db="EMBL/GenBank/DDBJ databases">
        <title>Complete genome sequence of Pseudomonas multiresinivorans ORNL1.</title>
        <authorList>
            <person name="Podar M."/>
        </authorList>
    </citation>
    <scope>NUCLEOTIDE SEQUENCE [LARGE SCALE GENOMIC DNA]</scope>
    <source>
        <strain evidence="3">populi</strain>
    </source>
</reference>
<keyword evidence="1" id="KW-0472">Membrane</keyword>
<evidence type="ECO:0000256" key="1">
    <source>
        <dbReference type="SAM" id="Phobius"/>
    </source>
</evidence>
<name>A0A7Z3GQV8_9PSED</name>
<protein>
    <submittedName>
        <fullName evidence="2">DUF2938 domain-containing protein</fullName>
    </submittedName>
</protein>
<feature type="transmembrane region" description="Helical" evidence="1">
    <location>
        <begin position="72"/>
        <end position="93"/>
    </location>
</feature>
<dbReference type="Proteomes" id="UP000502549">
    <property type="component" value="Chromosome"/>
</dbReference>
<dbReference type="AlphaFoldDB" id="A0A7Z3GQV8"/>
<sequence length="170" mass="18109">MPYSPVTPLHIAAIGIGATLLMDGWSILRKRLLGMPSLDYALVGRWVGHMPRRRFRHAAIGKAEPITAERALGWLVHYLTGILFAVLLIGAAGRDWLCAPTLLPALVLGLATVLLPFLVMQPAFGLGIAAAKTAHPGKARIHSVLTHLIFGAGLYLAAQIGLLLPATCTN</sequence>
<organism evidence="2 3">
    <name type="scientific">Pseudomonas multiresinivorans</name>
    <dbReference type="NCBI Taxonomy" id="95301"/>
    <lineage>
        <taxon>Bacteria</taxon>
        <taxon>Pseudomonadati</taxon>
        <taxon>Pseudomonadota</taxon>
        <taxon>Gammaproteobacteria</taxon>
        <taxon>Pseudomonadales</taxon>
        <taxon>Pseudomonadaceae</taxon>
        <taxon>Pseudomonas</taxon>
    </lineage>
</organism>
<gene>
    <name evidence="2" type="ORF">G4G71_16600</name>
</gene>
<keyword evidence="1" id="KW-0812">Transmembrane</keyword>
<dbReference type="EMBL" id="CP048833">
    <property type="protein sequence ID" value="QJP09423.1"/>
    <property type="molecule type" value="Genomic_DNA"/>
</dbReference>
<feature type="transmembrane region" description="Helical" evidence="1">
    <location>
        <begin position="143"/>
        <end position="164"/>
    </location>
</feature>
<dbReference type="KEGG" id="pmui:G4G71_16600"/>
<evidence type="ECO:0000313" key="3">
    <source>
        <dbReference type="Proteomes" id="UP000502549"/>
    </source>
</evidence>
<dbReference type="RefSeq" id="WP_169939150.1">
    <property type="nucleotide sequence ID" value="NZ_CP048833.1"/>
</dbReference>
<dbReference type="Pfam" id="PF11158">
    <property type="entry name" value="DUF2938"/>
    <property type="match status" value="1"/>
</dbReference>
<dbReference type="InterPro" id="IPR021329">
    <property type="entry name" value="DUF2938"/>
</dbReference>
<evidence type="ECO:0000313" key="2">
    <source>
        <dbReference type="EMBL" id="QJP09423.1"/>
    </source>
</evidence>
<feature type="transmembrane region" description="Helical" evidence="1">
    <location>
        <begin position="105"/>
        <end position="131"/>
    </location>
</feature>
<accession>A0A7Z3GQV8</accession>
<feature type="transmembrane region" description="Helical" evidence="1">
    <location>
        <begin position="6"/>
        <end position="28"/>
    </location>
</feature>
<keyword evidence="1" id="KW-1133">Transmembrane helix</keyword>